<organism evidence="15 16">
    <name type="scientific">Candidozyma haemuli</name>
    <dbReference type="NCBI Taxonomy" id="45357"/>
    <lineage>
        <taxon>Eukaryota</taxon>
        <taxon>Fungi</taxon>
        <taxon>Dikarya</taxon>
        <taxon>Ascomycota</taxon>
        <taxon>Saccharomycotina</taxon>
        <taxon>Pichiomycetes</taxon>
        <taxon>Metschnikowiaceae</taxon>
        <taxon>Candidozyma</taxon>
    </lineage>
</organism>
<dbReference type="InterPro" id="IPR006086">
    <property type="entry name" value="XPG-I_dom"/>
</dbReference>
<keyword evidence="9" id="KW-0539">Nucleus</keyword>
<feature type="compositionally biased region" description="Basic and acidic residues" evidence="13">
    <location>
        <begin position="627"/>
        <end position="636"/>
    </location>
</feature>
<evidence type="ECO:0000256" key="7">
    <source>
        <dbReference type="ARBA" id="ARBA00023110"/>
    </source>
</evidence>
<dbReference type="InterPro" id="IPR004327">
    <property type="entry name" value="Phstyr_phstse_ac"/>
</dbReference>
<evidence type="ECO:0000256" key="10">
    <source>
        <dbReference type="ARBA" id="ARBA00040073"/>
    </source>
</evidence>
<dbReference type="PRINTS" id="PR00853">
    <property type="entry name" value="XPGRADSUPER"/>
</dbReference>
<feature type="region of interest" description="Disordered" evidence="13">
    <location>
        <begin position="496"/>
        <end position="526"/>
    </location>
</feature>
<keyword evidence="7" id="KW-0697">Rotamase</keyword>
<feature type="compositionally biased region" description="Acidic residues" evidence="13">
    <location>
        <begin position="500"/>
        <end position="511"/>
    </location>
</feature>
<dbReference type="Pfam" id="PF00867">
    <property type="entry name" value="XPG_I"/>
    <property type="match status" value="1"/>
</dbReference>
<proteinExistence type="inferred from homology"/>
<feature type="domain" description="XPG-I" evidence="14">
    <location>
        <begin position="139"/>
        <end position="222"/>
    </location>
</feature>
<dbReference type="CDD" id="cd09900">
    <property type="entry name" value="H3TH_XPG-like"/>
    <property type="match status" value="1"/>
</dbReference>
<dbReference type="CDD" id="cd09870">
    <property type="entry name" value="PIN_YEN1"/>
    <property type="match status" value="1"/>
</dbReference>
<keyword evidence="16" id="KW-1185">Reference proteome</keyword>
<gene>
    <name evidence="15" type="ORF">CA3LBN_000442</name>
</gene>
<comment type="catalytic activity">
    <reaction evidence="1">
        <text>[protein]-peptidylproline (omega=180) = [protein]-peptidylproline (omega=0)</text>
        <dbReference type="Rhea" id="RHEA:16237"/>
        <dbReference type="Rhea" id="RHEA-COMP:10747"/>
        <dbReference type="Rhea" id="RHEA-COMP:10748"/>
        <dbReference type="ChEBI" id="CHEBI:83833"/>
        <dbReference type="ChEBI" id="CHEBI:83834"/>
        <dbReference type="EC" id="5.2.1.8"/>
    </reaction>
</comment>
<name>A0ABX8HZK7_9ASCO</name>
<evidence type="ECO:0000256" key="11">
    <source>
        <dbReference type="ARBA" id="ARBA00041577"/>
    </source>
</evidence>
<feature type="compositionally biased region" description="Basic residues" evidence="13">
    <location>
        <begin position="555"/>
        <end position="566"/>
    </location>
</feature>
<keyword evidence="6" id="KW-0963">Cytoplasm</keyword>
<accession>A0ABX8HZK7</accession>
<evidence type="ECO:0000256" key="12">
    <source>
        <dbReference type="ARBA" id="ARBA00042528"/>
    </source>
</evidence>
<dbReference type="SMART" id="SM00484">
    <property type="entry name" value="XPGI"/>
    <property type="match status" value="1"/>
</dbReference>
<sequence length="1112" mass="126290">MGIDELWPVVSPGSDPRIPFPKFLSHFIEENGRPPRFAIDAYMFMFYSQLPNVDPEDPDVQNRTIRNFMAKLWYFVQHNVSFVVVFDGKFKPSKLRHGNLPEIQGSINYDEVLEHFHKVHPSNYGEGSGLVERMKRILQRNCMDIVQAPGEAEAECAWLQRLGVVDYVISDDSDTLVFGATKMIRQFNRVKYMNDEDKPVLSNTDYYVTPVRMEKITEVTGLDRNRLVLIAILRGGDYSTGAEGIGMTRAKEIALCGTNLLSSLPRKLTQDFGALPDFSAMFSSTFINQEKVKAVSLQPWKNIKSELDRSDSLQSFNKYLDSALREQHKEIFGRQTTMKAEVKIDEYFALLYFFPLVNSKIFKFTPYSTSFGELEAAIDDMPGLTPDDETQTVKRYNYVCDAGDIGHSVVKNGKFVFVGKGRANLLKKNQYALPRERKFNLKSFALKLLLSPKASSEVFLARSKVADGIQIGVLKFQKSKLHEKVYLVQKTRLEEKQEHDEIEGEEQESQDPDNLVQRDDEDDEKLTAVNVTMESIRLIAPSLVDEFEKEQSKKDRLKKSPKKKAPPQKTTLDRLWPGMSPSKKLNNAIEVIDLDADDVVEVKAESLDGSPTKNKSLVKGENGQSPVKKENRSIKKETRRRRKTLKERYELPRNQSDVTAFFSQNKNPFEEQNPLFVPESEDEDSNGSVKKENEFMKMKNTLSNVPFLPGPNMTAKAPVEGHITQPSTQKMAPQFSTPIKCIYDASDLSNFKNSIAFERLHDVIRIIVQKVKGTSLPKNVFDLSLVTRADVNTPASRNLGDDLLETFSESGRAIVEIIQSFNKLLDETPPLEGPRRFGNMARREWQDKIEADVGPLLHKLTKKEDLQLELSYYLVNSFGSPIRLDYGSGHELSFIAFVGGLMELKILDVSQIDATEILIIFAKYYDLVRRLILEYSLEPAGSHGVWGLDDHFHFIYILGAAQFNVDGNSKQYVPPVSQVLSSLIIEDFKETNLYVNAIAFIFKIKSGPFNEHSPIIFDIHKTVSLWSKVLSGLLKMYEVEVLGKFPVVQHFWFGSGLFPWLDTETRQKLPVKDVANEEKEEKEDTLPGFINGYAGQKTTKANITLTGAPWAR</sequence>
<evidence type="ECO:0000256" key="8">
    <source>
        <dbReference type="ARBA" id="ARBA00023235"/>
    </source>
</evidence>
<evidence type="ECO:0000256" key="6">
    <source>
        <dbReference type="ARBA" id="ARBA00022490"/>
    </source>
</evidence>
<dbReference type="Gene3D" id="3.40.50.1010">
    <property type="entry name" value="5'-nuclease"/>
    <property type="match status" value="1"/>
</dbReference>
<evidence type="ECO:0000256" key="9">
    <source>
        <dbReference type="ARBA" id="ARBA00023242"/>
    </source>
</evidence>
<evidence type="ECO:0000256" key="3">
    <source>
        <dbReference type="ARBA" id="ARBA00004496"/>
    </source>
</evidence>
<dbReference type="Proteomes" id="UP000825434">
    <property type="component" value="Chromosome 1"/>
</dbReference>
<comment type="subcellular location">
    <subcellularLocation>
        <location evidence="3">Cytoplasm</location>
    </subcellularLocation>
    <subcellularLocation>
        <location evidence="2">Nucleus</location>
    </subcellularLocation>
</comment>
<reference evidence="15 16" key="1">
    <citation type="submission" date="2021-06" db="EMBL/GenBank/DDBJ databases">
        <title>Candida outbreak in Lebanon.</title>
        <authorList>
            <person name="Finianos M."/>
        </authorList>
    </citation>
    <scope>NUCLEOTIDE SEQUENCE [LARGE SCALE GENOMIC DNA]</scope>
    <source>
        <strain evidence="15">CA3LBN</strain>
    </source>
</reference>
<dbReference type="EMBL" id="CP076661">
    <property type="protein sequence ID" value="QWU86224.1"/>
    <property type="molecule type" value="Genomic_DNA"/>
</dbReference>
<evidence type="ECO:0000256" key="5">
    <source>
        <dbReference type="ARBA" id="ARBA00013194"/>
    </source>
</evidence>
<dbReference type="PANTHER" id="PTHR10012:SF3">
    <property type="entry name" value="SERINE_THREONINE-PROTEIN PHOSPHATASE 2A ACTIVATOR 1"/>
    <property type="match status" value="1"/>
</dbReference>
<dbReference type="InterPro" id="IPR043170">
    <property type="entry name" value="PTPA_C_lid"/>
</dbReference>
<dbReference type="SUPFAM" id="SSF88723">
    <property type="entry name" value="PIN domain-like"/>
    <property type="match status" value="1"/>
</dbReference>
<keyword evidence="8" id="KW-0413">Isomerase</keyword>
<dbReference type="Pfam" id="PF03095">
    <property type="entry name" value="PTPA"/>
    <property type="match status" value="1"/>
</dbReference>
<evidence type="ECO:0000259" key="14">
    <source>
        <dbReference type="SMART" id="SM00484"/>
    </source>
</evidence>
<evidence type="ECO:0000313" key="15">
    <source>
        <dbReference type="EMBL" id="QWU86224.1"/>
    </source>
</evidence>
<evidence type="ECO:0000256" key="13">
    <source>
        <dbReference type="SAM" id="MobiDB-lite"/>
    </source>
</evidence>
<dbReference type="SUPFAM" id="SSF140984">
    <property type="entry name" value="PTPA-like"/>
    <property type="match status" value="1"/>
</dbReference>
<dbReference type="Gene3D" id="1.20.120.1150">
    <property type="match status" value="1"/>
</dbReference>
<feature type="region of interest" description="Disordered" evidence="13">
    <location>
        <begin position="549"/>
        <end position="579"/>
    </location>
</feature>
<protein>
    <recommendedName>
        <fullName evidence="10">Serine/threonine-protein phosphatase 2A activator 1</fullName>
        <ecNumber evidence="5">5.2.1.8</ecNumber>
    </recommendedName>
    <alternativeName>
        <fullName evidence="11">Peptidyl-prolyl cis-trans isomerase PTPA-1</fullName>
    </alternativeName>
    <alternativeName>
        <fullName evidence="12">Phosphotyrosyl phosphatase activator 1</fullName>
    </alternativeName>
</protein>
<comment type="similarity">
    <text evidence="4">Belongs to the PTPA-type PPIase family.</text>
</comment>
<dbReference type="CDD" id="cd04087">
    <property type="entry name" value="PTPA"/>
    <property type="match status" value="1"/>
</dbReference>
<dbReference type="InterPro" id="IPR006084">
    <property type="entry name" value="XPG/Rad2"/>
</dbReference>
<evidence type="ECO:0000256" key="1">
    <source>
        <dbReference type="ARBA" id="ARBA00000971"/>
    </source>
</evidence>
<dbReference type="EC" id="5.2.1.8" evidence="5"/>
<evidence type="ECO:0000256" key="2">
    <source>
        <dbReference type="ARBA" id="ARBA00004123"/>
    </source>
</evidence>
<dbReference type="InterPro" id="IPR037218">
    <property type="entry name" value="PTPA_sf"/>
</dbReference>
<dbReference type="PANTHER" id="PTHR10012">
    <property type="entry name" value="SERINE/THREONINE-PROTEIN PHOSPHATASE 2A REGULATORY SUBUNIT B"/>
    <property type="match status" value="1"/>
</dbReference>
<feature type="region of interest" description="Disordered" evidence="13">
    <location>
        <begin position="605"/>
        <end position="648"/>
    </location>
</feature>
<evidence type="ECO:0000313" key="16">
    <source>
        <dbReference type="Proteomes" id="UP000825434"/>
    </source>
</evidence>
<dbReference type="InterPro" id="IPR029060">
    <property type="entry name" value="PIN-like_dom_sf"/>
</dbReference>
<evidence type="ECO:0000256" key="4">
    <source>
        <dbReference type="ARBA" id="ARBA00011019"/>
    </source>
</evidence>